<accession>X1T562</accession>
<organism evidence="2">
    <name type="scientific">marine sediment metagenome</name>
    <dbReference type="NCBI Taxonomy" id="412755"/>
    <lineage>
        <taxon>unclassified sequences</taxon>
        <taxon>metagenomes</taxon>
        <taxon>ecological metagenomes</taxon>
    </lineage>
</organism>
<dbReference type="EMBL" id="BARW01018567">
    <property type="protein sequence ID" value="GAJ00384.1"/>
    <property type="molecule type" value="Genomic_DNA"/>
</dbReference>
<sequence length="250" mass="27035">MAATQNVQRPIAIPEPTNDPDSLWRTTQALKEAIEVFQGIRGNREYALLCDLEAATTIINNITGGVPVPPIPGITSFFGLTDTDLTTQAQYDLVFNADGLEWQNTAGELQWNPTADYLQLANDHSINWLNDAAASIELLIFTGSFTGGISSDWGSDPNTDYTYVGITHDTTALEATGILKDVANGLDVFDVSDDGLQCLMGNNTQDVMRSYTLVTPYDFSNATSTGAANSVLNPWHTVCGLIVVTSTWFS</sequence>
<comment type="caution">
    <text evidence="2">The sequence shown here is derived from an EMBL/GenBank/DDBJ whole genome shotgun (WGS) entry which is preliminary data.</text>
</comment>
<dbReference type="AlphaFoldDB" id="X1T562"/>
<name>X1T562_9ZZZZ</name>
<feature type="region of interest" description="Disordered" evidence="1">
    <location>
        <begin position="1"/>
        <end position="22"/>
    </location>
</feature>
<gene>
    <name evidence="2" type="ORF">S12H4_31765</name>
</gene>
<evidence type="ECO:0000256" key="1">
    <source>
        <dbReference type="SAM" id="MobiDB-lite"/>
    </source>
</evidence>
<feature type="non-terminal residue" evidence="2">
    <location>
        <position position="250"/>
    </location>
</feature>
<protein>
    <submittedName>
        <fullName evidence="2">Uncharacterized protein</fullName>
    </submittedName>
</protein>
<evidence type="ECO:0000313" key="2">
    <source>
        <dbReference type="EMBL" id="GAJ00384.1"/>
    </source>
</evidence>
<proteinExistence type="predicted"/>
<reference evidence="2" key="1">
    <citation type="journal article" date="2014" name="Front. Microbiol.">
        <title>High frequency of phylogenetically diverse reductive dehalogenase-homologous genes in deep subseafloor sedimentary metagenomes.</title>
        <authorList>
            <person name="Kawai M."/>
            <person name="Futagami T."/>
            <person name="Toyoda A."/>
            <person name="Takaki Y."/>
            <person name="Nishi S."/>
            <person name="Hori S."/>
            <person name="Arai W."/>
            <person name="Tsubouchi T."/>
            <person name="Morono Y."/>
            <person name="Uchiyama I."/>
            <person name="Ito T."/>
            <person name="Fujiyama A."/>
            <person name="Inagaki F."/>
            <person name="Takami H."/>
        </authorList>
    </citation>
    <scope>NUCLEOTIDE SEQUENCE</scope>
    <source>
        <strain evidence="2">Expedition CK06-06</strain>
    </source>
</reference>